<feature type="compositionally biased region" description="Polar residues" evidence="1">
    <location>
        <begin position="168"/>
        <end position="179"/>
    </location>
</feature>
<gene>
    <name evidence="3" type="ORF">CLAFUR5_14345</name>
</gene>
<dbReference type="AlphaFoldDB" id="A0A9Q8PLQ3"/>
<dbReference type="EMBL" id="CP090175">
    <property type="protein sequence ID" value="UJO24846.1"/>
    <property type="molecule type" value="Genomic_DNA"/>
</dbReference>
<feature type="chain" id="PRO_5040225721" evidence="2">
    <location>
        <begin position="19"/>
        <end position="290"/>
    </location>
</feature>
<protein>
    <submittedName>
        <fullName evidence="3">Uncharacterized protein</fullName>
    </submittedName>
</protein>
<evidence type="ECO:0000313" key="3">
    <source>
        <dbReference type="EMBL" id="UJO24846.1"/>
    </source>
</evidence>
<keyword evidence="2" id="KW-0732">Signal</keyword>
<dbReference type="Proteomes" id="UP000756132">
    <property type="component" value="Chromosome 13"/>
</dbReference>
<sequence length="290" mass="32168">MKPIVLLLLPVATALTQALPDDEMSHTLQWSRKSAPGCSAETASYGNDLVKVDCSFSRSSCLENCAENIDLAVTQLNQYYQERCNGERNLQEDTRKYKLLSSVQRIVDSYVNFNRLEMDLEAKVQVGTTLQGLQRNLTSLERQRGEWIDSCRRTTLPGRITPVGWHNGPNQESQGSAAIEKPSTTLPALPSASPKHIPTKAETAQAELIKMRYSVKDASDNIQAICAPNGNSTDTLTVQFEYSVCHTKVREGLDLLLNLEGNYDKALVPYEYFTFTDAEALSSQLGEVIS</sequence>
<proteinExistence type="predicted"/>
<evidence type="ECO:0000313" key="4">
    <source>
        <dbReference type="Proteomes" id="UP000756132"/>
    </source>
</evidence>
<evidence type="ECO:0000256" key="1">
    <source>
        <dbReference type="SAM" id="MobiDB-lite"/>
    </source>
</evidence>
<evidence type="ECO:0000256" key="2">
    <source>
        <dbReference type="SAM" id="SignalP"/>
    </source>
</evidence>
<accession>A0A9Q8PLQ3</accession>
<dbReference type="KEGG" id="ffu:CLAFUR5_14345"/>
<dbReference type="GeneID" id="71994223"/>
<feature type="region of interest" description="Disordered" evidence="1">
    <location>
        <begin position="159"/>
        <end position="179"/>
    </location>
</feature>
<organism evidence="3 4">
    <name type="scientific">Passalora fulva</name>
    <name type="common">Tomato leaf mold</name>
    <name type="synonym">Cladosporium fulvum</name>
    <dbReference type="NCBI Taxonomy" id="5499"/>
    <lineage>
        <taxon>Eukaryota</taxon>
        <taxon>Fungi</taxon>
        <taxon>Dikarya</taxon>
        <taxon>Ascomycota</taxon>
        <taxon>Pezizomycotina</taxon>
        <taxon>Dothideomycetes</taxon>
        <taxon>Dothideomycetidae</taxon>
        <taxon>Mycosphaerellales</taxon>
        <taxon>Mycosphaerellaceae</taxon>
        <taxon>Fulvia</taxon>
    </lineage>
</organism>
<feature type="signal peptide" evidence="2">
    <location>
        <begin position="1"/>
        <end position="18"/>
    </location>
</feature>
<reference evidence="3" key="1">
    <citation type="submission" date="2021-12" db="EMBL/GenBank/DDBJ databases">
        <authorList>
            <person name="Zaccaron A."/>
            <person name="Stergiopoulos I."/>
        </authorList>
    </citation>
    <scope>NUCLEOTIDE SEQUENCE</scope>
    <source>
        <strain evidence="3">Race5_Kim</strain>
    </source>
</reference>
<reference evidence="3" key="2">
    <citation type="journal article" date="2022" name="Microb. Genom.">
        <title>A chromosome-scale genome assembly of the tomato pathogen Cladosporium fulvum reveals a compartmentalized genome architecture and the presence of a dispensable chromosome.</title>
        <authorList>
            <person name="Zaccaron A.Z."/>
            <person name="Chen L.H."/>
            <person name="Samaras A."/>
            <person name="Stergiopoulos I."/>
        </authorList>
    </citation>
    <scope>NUCLEOTIDE SEQUENCE</scope>
    <source>
        <strain evidence="3">Race5_Kim</strain>
    </source>
</reference>
<dbReference type="RefSeq" id="XP_047769212.1">
    <property type="nucleotide sequence ID" value="XM_047913493.1"/>
</dbReference>
<name>A0A9Q8PLQ3_PASFU</name>
<keyword evidence="4" id="KW-1185">Reference proteome</keyword>